<dbReference type="InterPro" id="IPR003938">
    <property type="entry name" value="K_chnl_volt-dep_EAG/ELK/ERG"/>
</dbReference>
<feature type="transmembrane region" description="Helical" evidence="10">
    <location>
        <begin position="1153"/>
        <end position="1172"/>
    </location>
</feature>
<keyword evidence="7" id="KW-1071">Ligand-gated ion channel</keyword>
<protein>
    <submittedName>
        <fullName evidence="12">Tetrameric potassium-selective cyclic nucleotide gated channel</fullName>
    </submittedName>
</protein>
<dbReference type="SMART" id="SM00100">
    <property type="entry name" value="cNMP"/>
    <property type="match status" value="4"/>
</dbReference>
<name>A3EYY6_STRPU</name>
<keyword evidence="8" id="KW-0407">Ion channel</keyword>
<dbReference type="SUPFAM" id="SSF51206">
    <property type="entry name" value="cAMP-binding domain-like"/>
    <property type="match status" value="4"/>
</dbReference>
<feature type="region of interest" description="Disordered" evidence="9">
    <location>
        <begin position="1"/>
        <end position="23"/>
    </location>
</feature>
<evidence type="ECO:0000256" key="9">
    <source>
        <dbReference type="SAM" id="MobiDB-lite"/>
    </source>
</evidence>
<evidence type="ECO:0000256" key="1">
    <source>
        <dbReference type="ARBA" id="ARBA00004141"/>
    </source>
</evidence>
<dbReference type="PROSITE" id="PS00888">
    <property type="entry name" value="CNMP_BINDING_1"/>
    <property type="match status" value="2"/>
</dbReference>
<evidence type="ECO:0000313" key="12">
    <source>
        <dbReference type="EMBL" id="ABN14774.1"/>
    </source>
</evidence>
<evidence type="ECO:0000313" key="14">
    <source>
        <dbReference type="Proteomes" id="UP000007110"/>
    </source>
</evidence>
<feature type="transmembrane region" description="Helical" evidence="10">
    <location>
        <begin position="266"/>
        <end position="291"/>
    </location>
</feature>
<feature type="region of interest" description="Disordered" evidence="9">
    <location>
        <begin position="1588"/>
        <end position="1743"/>
    </location>
</feature>
<dbReference type="Pfam" id="PF00520">
    <property type="entry name" value="Ion_trans"/>
    <property type="match status" value="4"/>
</dbReference>
<feature type="transmembrane region" description="Helical" evidence="10">
    <location>
        <begin position="1361"/>
        <end position="1386"/>
    </location>
</feature>
<feature type="domain" description="Cyclic nucleotide-binding" evidence="11">
    <location>
        <begin position="1464"/>
        <end position="1564"/>
    </location>
</feature>
<comment type="subcellular location">
    <subcellularLocation>
        <location evidence="1">Membrane</location>
        <topology evidence="1">Multi-pass membrane protein</topology>
    </subcellularLocation>
</comment>
<dbReference type="KEGG" id="spu:574759"/>
<dbReference type="SMR" id="A3EYY6"/>
<dbReference type="InterPro" id="IPR050866">
    <property type="entry name" value="CNG_cation_channel"/>
</dbReference>
<keyword evidence="5" id="KW-0406">Ion transport</keyword>
<feature type="domain" description="Cyclic nucleotide-binding" evidence="11">
    <location>
        <begin position="2099"/>
        <end position="2200"/>
    </location>
</feature>
<dbReference type="PRINTS" id="PR01463">
    <property type="entry name" value="EAGCHANLFMLY"/>
</dbReference>
<evidence type="ECO:0000313" key="13">
    <source>
        <dbReference type="EnsemblMetazoa" id="NP_001075433"/>
    </source>
</evidence>
<dbReference type="GeneID" id="574759"/>
<dbReference type="OrthoDB" id="415460at2759"/>
<dbReference type="SUPFAM" id="SSF81324">
    <property type="entry name" value="Voltage-gated potassium channels"/>
    <property type="match status" value="4"/>
</dbReference>
<feature type="transmembrane region" description="Helical" evidence="10">
    <location>
        <begin position="68"/>
        <end position="95"/>
    </location>
</feature>
<dbReference type="TCDB" id="1.A.1.5.9">
    <property type="family name" value="the voltage-gated ion channel (vic) superfamily"/>
</dbReference>
<dbReference type="Gene3D" id="1.10.287.630">
    <property type="entry name" value="Helix hairpin bin"/>
    <property type="match status" value="4"/>
</dbReference>
<dbReference type="FunFam" id="2.60.120.10:FF:000057">
    <property type="entry name" value="Cyclic nucleotide-binding domain protein"/>
    <property type="match status" value="1"/>
</dbReference>
<keyword evidence="6 10" id="KW-0472">Membrane</keyword>
<reference evidence="13" key="3">
    <citation type="submission" date="2021-01" db="UniProtKB">
        <authorList>
            <consortium name="EnsemblMetazoa"/>
        </authorList>
    </citation>
    <scope>IDENTIFICATION</scope>
</reference>
<dbReference type="GO" id="GO:0005221">
    <property type="term" value="F:intracellularly cyclic nucleotide-activated monoatomic cation channel activity"/>
    <property type="evidence" value="ECO:0007669"/>
    <property type="project" value="InterPro"/>
</dbReference>
<evidence type="ECO:0000256" key="5">
    <source>
        <dbReference type="ARBA" id="ARBA00023065"/>
    </source>
</evidence>
<dbReference type="EnsemblMetazoa" id="NM_001081964">
    <property type="protein sequence ID" value="NP_001075433"/>
    <property type="gene ID" value="GeneID_574759"/>
</dbReference>
<feature type="transmembrane region" description="Helical" evidence="10">
    <location>
        <begin position="809"/>
        <end position="834"/>
    </location>
</feature>
<reference evidence="12" key="1">
    <citation type="journal article" date="2007" name="Biochem. Biophys. Res. Commun.">
        <title>Sp-tetraKCNG: A novel cyclic nucleotide gated K(+) channel.</title>
        <authorList>
            <person name="Galindo B.E."/>
            <person name="de la Vega-Beltran J.L."/>
            <person name="Labarca P."/>
            <person name="Vacquier V.D."/>
            <person name="Darszon A."/>
        </authorList>
    </citation>
    <scope>NUCLEOTIDE SEQUENCE</scope>
</reference>
<feature type="domain" description="Cyclic nucleotide-binding" evidence="11">
    <location>
        <begin position="370"/>
        <end position="488"/>
    </location>
</feature>
<feature type="compositionally biased region" description="Low complexity" evidence="9">
    <location>
        <begin position="1597"/>
        <end position="1636"/>
    </location>
</feature>
<dbReference type="FunFam" id="1.10.287.630:FF:000001">
    <property type="entry name" value="Cyclic nucleotide-gated channel alpha 3"/>
    <property type="match status" value="2"/>
</dbReference>
<evidence type="ECO:0000256" key="3">
    <source>
        <dbReference type="ARBA" id="ARBA00022692"/>
    </source>
</evidence>
<dbReference type="FunFam" id="1.10.287.70:FF:000513">
    <property type="entry name" value="Uncharacterized protein"/>
    <property type="match status" value="1"/>
</dbReference>
<proteinExistence type="evidence at transcript level"/>
<sequence length="2238" mass="253435">MAGRTVSLELEEPETGGSSDRATISSQSQSCFLNPKNSRMQAWETLIIISILTTFSFDLFLASFDSKIIILWIILYTCDILYLMDIVMRFFLGYMKDGILISDSNKIKIHYLRTTFPIDLFTILPTDLLALVYPGLGSTNFWKWIATFRFFNRVFRIMRLNSYFDSRESKLGSNTALLRTLKYTIVAAMVIHLTACGWYYLACTGWHGNETPVCQNDSWALSFNFGQDLDEASTGDSYVISLYWSVATATSTGYGDISAVNEKEKWFSIFAMLLGIVVFFGMILGGMASMLTNFDAQRARYTHRFNVIKDSLRDQSVPEDLQKQVIGYYEYLWVRKKGVTDDSLINALPLTFHAEVSLSGNKYILDKAPMFQGLSDGFLRMLSLEIKPSLYLPRQKIAGRNEICHDMYFIQRGEIEVLSADDDDTPIARLNHGKLFGEVSLIFSMPRTNTIRAAAHCDLLVLDKGDLQNVLLHYPEVAKKLQDIADQRCDAEGLLEERVRAGEGIIPASKSLSRHGNPQNKHDSAYPLNSYEAFDMEDVESEWVTVHRGSVVMRTGRHLRILWDDIQSLITDTVVLPNSRFARLWELLVLLVTLVIAFLYPYCASFIANQNRNDEGTENLILLTHMYLMDFVLVIDIVVRLRTAVTTPNGTFKDFHYIRDHYVRSWGFVADVVAILPLDLFCLLLPVGIQRTHALYLLALNRLIKCWRVPNYLQNLEQNLDVNIGTIRFFKFVIYIALLSHWSACLWYLFACPSGNDDGAQAAPAVDMPVDEVFTLPSHEYIQSLYWAAATMTSTGYGDISAHSTIGRAIALAAMLVGLLLYGYCLSSIAATLANSDAPRVGFQEKLFAAQDFMKKHNLTPDLQQRVVNYLSLVFRRHRGEAIPGGERVMHDMPIQLQQDIAYQDVHETLSKVPLFKECDSNFLRMLALKLHVFIFMPGDVIVYQGDMGREMYFIRRGTCEVLSKDGNHVMSNIGPGQYFGEVGLIFGDYRTATVRAASYCELLMLKRVDLDRVLKFFPLIEKQFSDAARNQGHLRELRDASKVDKKPVEFTPGTVLEPEDDEDSEDMSLYPAATSLRPVDISIKIFDKKSEDFQEPFQEISLLSRLFAKLLMSRAFIPNGTCFKRWEAIRVAVAILAAFTVTLQAAFLHMNIGLWVVTYGLDFICFVDMYLKFHTAFYNESNVLVTHPLSTAKHYLRTNFLIDVLACFPTELIAYALIGNFSEEAIHVYALVRINRLLQLYRVPLAFNYLESDVQNLTGNIRMMKFFFYMVLFIHMLACMWYMNACPPVFKYPITGETFNGFITTNFHRCKNNSWTSKTDTSFDDQPIAAQYVTSMYWASATGASVGYGDIHANSVSEMILALFSMIVGIVFFGYIIASVAASLANADAQRARYQEKLTAIARYLKDQRVEKSLAQHVDVYYNYMWLRTKGVEPDSLFDGLPLALKADVSLNLYQGIINKVPLFTNTEIGFQKMLAMCIKPVYYLNREYIVRKHDFGKEMFFIHRGLVEVVSEDGSIVFDTMQAGRFFGEISLVFSCPRTASIRAQNNVDMFVLNKEDLDEVLTHYPSIKDQINKVAEDRITAVRKRSEAKVDQASNTPNNSNNNSIKGSSFNSIEKSENSTASASSSGHPSCSSTADNASSQTKPEDGHSTGTAAAASDNRSEPESPSVSSTAATRPRSAEPPPPSAAPMKPARQIPQPNANNNASTGEGSGNNNNQGGNNASNTQSDPSAPDSSSSTTHVPTRYPMPFCCIRRDKNYLEALLHANRFVLNPDSPVVRNLARLTCVLAVATSWTIMYQAFYQVQSMPFLIFSYVCECVFIFEIYIKFHVSNADEYGALEKDFGKIYKSYLRKWSGFAQDLIPTLPIELFAFLAQGDKQFAVLSFLRFRQVIRLMRVSQFFDRWEQELNINILKVRLTKFLVLLLIIIHLFASIWYTIACPLSNCKNGSWATMMGYTENEPYIFYRYCDTIYWAVATLTSTGYGDIHAYSVPELVFASMVMVFGKLLFGWVLGNIASTLANEESGRVSYEERLAAVKDQMKDMRLNSKLRNRVISYFDYLWARNKGIDQSILFRDAPFCLQTDLSLDVAGDHLQKVALFREADEAFLRALSLMLKPVLFMPNDLIVRQGDVGDEMYFICRGVVEELEVNSHSRVARVLETGEFLDDINLLYDVPRRTSYRARTHVDVLSLSVHDLKSVLEQYPQVEAQIRRIGKELYGDYASSVNAQENFPAKQTEV</sequence>
<dbReference type="PROSITE" id="PS00889">
    <property type="entry name" value="CNMP_BINDING_2"/>
    <property type="match status" value="2"/>
</dbReference>
<dbReference type="PANTHER" id="PTHR45638">
    <property type="entry name" value="CYCLIC NUCLEOTIDE-GATED CATION CHANNEL SUBUNIT A"/>
    <property type="match status" value="1"/>
</dbReference>
<reference evidence="14" key="2">
    <citation type="submission" date="2015-02" db="EMBL/GenBank/DDBJ databases">
        <title>Genome sequencing for Strongylocentrotus purpuratus.</title>
        <authorList>
            <person name="Murali S."/>
            <person name="Liu Y."/>
            <person name="Vee V."/>
            <person name="English A."/>
            <person name="Wang M."/>
            <person name="Skinner E."/>
            <person name="Han Y."/>
            <person name="Muzny D.M."/>
            <person name="Worley K.C."/>
            <person name="Gibbs R.A."/>
        </authorList>
    </citation>
    <scope>NUCLEOTIDE SEQUENCE</scope>
</reference>
<keyword evidence="3 10" id="KW-0812">Transmembrane</keyword>
<evidence type="ECO:0000256" key="8">
    <source>
        <dbReference type="ARBA" id="ARBA00023303"/>
    </source>
</evidence>
<feature type="domain" description="Cyclic nucleotide-binding" evidence="11">
    <location>
        <begin position="915"/>
        <end position="1015"/>
    </location>
</feature>
<dbReference type="InterPro" id="IPR005821">
    <property type="entry name" value="Ion_trans_dom"/>
</dbReference>
<dbReference type="OMA" id="YEITRFW"/>
<dbReference type="CDD" id="cd00038">
    <property type="entry name" value="CAP_ED"/>
    <property type="match status" value="4"/>
</dbReference>
<dbReference type="FunFam" id="1.10.287.70:FF:000123">
    <property type="entry name" value="Potassium channel KAT3"/>
    <property type="match status" value="1"/>
</dbReference>
<feature type="transmembrane region" description="Helical" evidence="10">
    <location>
        <begin position="1129"/>
        <end position="1147"/>
    </location>
</feature>
<dbReference type="CTD" id="574759"/>
<evidence type="ECO:0000259" key="11">
    <source>
        <dbReference type="PROSITE" id="PS50042"/>
    </source>
</evidence>
<feature type="compositionally biased region" description="Low complexity" evidence="9">
    <location>
        <begin position="1690"/>
        <end position="1739"/>
    </location>
</feature>
<dbReference type="InterPro" id="IPR000595">
    <property type="entry name" value="cNMP-bd_dom"/>
</dbReference>
<feature type="transmembrane region" description="Helical" evidence="10">
    <location>
        <begin position="732"/>
        <end position="750"/>
    </location>
</feature>
<keyword evidence="4 10" id="KW-1133">Transmembrane helix</keyword>
<dbReference type="InterPro" id="IPR014710">
    <property type="entry name" value="RmlC-like_jellyroll"/>
</dbReference>
<dbReference type="InterPro" id="IPR018488">
    <property type="entry name" value="cNMP-bd_CS"/>
</dbReference>
<dbReference type="Gene3D" id="2.60.120.10">
    <property type="entry name" value="Jelly Rolls"/>
    <property type="match status" value="4"/>
</dbReference>
<organism evidence="12">
    <name type="scientific">Strongylocentrotus purpuratus</name>
    <name type="common">Purple sea urchin</name>
    <dbReference type="NCBI Taxonomy" id="7668"/>
    <lineage>
        <taxon>Eukaryota</taxon>
        <taxon>Metazoa</taxon>
        <taxon>Echinodermata</taxon>
        <taxon>Eleutherozoa</taxon>
        <taxon>Echinozoa</taxon>
        <taxon>Echinoidea</taxon>
        <taxon>Euechinoidea</taxon>
        <taxon>Echinacea</taxon>
        <taxon>Camarodonta</taxon>
        <taxon>Echinidea</taxon>
        <taxon>Strongylocentrotidae</taxon>
        <taxon>Strongylocentrotus</taxon>
    </lineage>
</organism>
<dbReference type="InterPro" id="IPR018490">
    <property type="entry name" value="cNMP-bd_dom_sf"/>
</dbReference>
<feature type="transmembrane region" description="Helical" evidence="10">
    <location>
        <begin position="42"/>
        <end position="62"/>
    </location>
</feature>
<feature type="transmembrane region" description="Helical" evidence="10">
    <location>
        <begin position="1267"/>
        <end position="1284"/>
    </location>
</feature>
<feature type="transmembrane region" description="Helical" evidence="10">
    <location>
        <begin position="587"/>
        <end position="608"/>
    </location>
</feature>
<dbReference type="GO" id="GO:0003254">
    <property type="term" value="P:regulation of membrane depolarization"/>
    <property type="evidence" value="ECO:0000318"/>
    <property type="project" value="GO_Central"/>
</dbReference>
<evidence type="ECO:0000256" key="10">
    <source>
        <dbReference type="SAM" id="Phobius"/>
    </source>
</evidence>
<dbReference type="Proteomes" id="UP000007110">
    <property type="component" value="Unassembled WGS sequence"/>
</dbReference>
<evidence type="ECO:0000256" key="2">
    <source>
        <dbReference type="ARBA" id="ARBA00022448"/>
    </source>
</evidence>
<evidence type="ECO:0000256" key="6">
    <source>
        <dbReference type="ARBA" id="ARBA00023136"/>
    </source>
</evidence>
<evidence type="ECO:0000256" key="7">
    <source>
        <dbReference type="ARBA" id="ARBA00023286"/>
    </source>
</evidence>
<accession>A3EYY6</accession>
<feature type="transmembrane region" description="Helical" evidence="10">
    <location>
        <begin position="620"/>
        <end position="639"/>
    </location>
</feature>
<dbReference type="GO" id="GO:0071805">
    <property type="term" value="P:potassium ion transmembrane transport"/>
    <property type="evidence" value="ECO:0000318"/>
    <property type="project" value="GO_Central"/>
</dbReference>
<dbReference type="PANTHER" id="PTHR45638:SF19">
    <property type="entry name" value="CYCLIC NUCLEOTIDE-BINDING DOMAIN-CONTAINING PROTEIN"/>
    <property type="match status" value="1"/>
</dbReference>
<keyword evidence="2" id="KW-0813">Transport</keyword>
<feature type="transmembrane region" description="Helical" evidence="10">
    <location>
        <begin position="1921"/>
        <end position="1939"/>
    </location>
</feature>
<dbReference type="GO" id="GO:0005249">
    <property type="term" value="F:voltage-gated potassium channel activity"/>
    <property type="evidence" value="ECO:0000318"/>
    <property type="project" value="GO_Central"/>
</dbReference>
<evidence type="ECO:0000256" key="4">
    <source>
        <dbReference type="ARBA" id="ARBA00022989"/>
    </source>
</evidence>
<dbReference type="GO" id="GO:0098855">
    <property type="term" value="C:HCN channel complex"/>
    <property type="evidence" value="ECO:0000318"/>
    <property type="project" value="GO_Central"/>
</dbReference>
<feature type="transmembrane region" description="Helical" evidence="10">
    <location>
        <begin position="180"/>
        <end position="201"/>
    </location>
</feature>
<dbReference type="InParanoid" id="A3EYY6"/>
<dbReference type="RefSeq" id="NP_001075433.1">
    <property type="nucleotide sequence ID" value="NM_001081964.1"/>
</dbReference>
<dbReference type="GO" id="GO:0035725">
    <property type="term" value="P:sodium ion transmembrane transport"/>
    <property type="evidence" value="ECO:0000318"/>
    <property type="project" value="GO_Central"/>
</dbReference>
<dbReference type="Pfam" id="PF00027">
    <property type="entry name" value="cNMP_binding"/>
    <property type="match status" value="4"/>
</dbReference>
<keyword evidence="14" id="KW-1185">Reference proteome</keyword>
<dbReference type="EMBL" id="EF151800">
    <property type="protein sequence ID" value="ABN14774.1"/>
    <property type="molecule type" value="mRNA"/>
</dbReference>
<dbReference type="PROSITE" id="PS50042">
    <property type="entry name" value="CNMP_BINDING_3"/>
    <property type="match status" value="4"/>
</dbReference>
<dbReference type="Gene3D" id="1.10.287.70">
    <property type="match status" value="4"/>
</dbReference>